<proteinExistence type="predicted"/>
<accession>A0A0G1NNC3</accession>
<evidence type="ECO:0000313" key="1">
    <source>
        <dbReference type="EMBL" id="KKU22099.1"/>
    </source>
</evidence>
<organism evidence="1 2">
    <name type="scientific">Candidatus Nomurabacteria bacterium GW2011_GWA1_46_11</name>
    <dbReference type="NCBI Taxonomy" id="1618732"/>
    <lineage>
        <taxon>Bacteria</taxon>
        <taxon>Candidatus Nomuraibacteriota</taxon>
    </lineage>
</organism>
<reference evidence="1 2" key="1">
    <citation type="journal article" date="2015" name="Nature">
        <title>rRNA introns, odd ribosomes, and small enigmatic genomes across a large radiation of phyla.</title>
        <authorList>
            <person name="Brown C.T."/>
            <person name="Hug L.A."/>
            <person name="Thomas B.C."/>
            <person name="Sharon I."/>
            <person name="Castelle C.J."/>
            <person name="Singh A."/>
            <person name="Wilkins M.J."/>
            <person name="Williams K.H."/>
            <person name="Banfield J.F."/>
        </authorList>
    </citation>
    <scope>NUCLEOTIDE SEQUENCE [LARGE SCALE GENOMIC DNA]</scope>
</reference>
<dbReference type="AlphaFoldDB" id="A0A0G1NNC3"/>
<comment type="caution">
    <text evidence="1">The sequence shown here is derived from an EMBL/GenBank/DDBJ whole genome shotgun (WGS) entry which is preliminary data.</text>
</comment>
<name>A0A0G1NNC3_9BACT</name>
<dbReference type="EMBL" id="LCLS01000006">
    <property type="protein sequence ID" value="KKU22099.1"/>
    <property type="molecule type" value="Genomic_DNA"/>
</dbReference>
<protein>
    <submittedName>
        <fullName evidence="1">Uncharacterized protein</fullName>
    </submittedName>
</protein>
<dbReference type="Proteomes" id="UP000034107">
    <property type="component" value="Unassembled WGS sequence"/>
</dbReference>
<evidence type="ECO:0000313" key="2">
    <source>
        <dbReference type="Proteomes" id="UP000034107"/>
    </source>
</evidence>
<sequence length="75" mass="8824">MDDYPANTWTDEDVEKMRSNFAYRKPSKCPICGIGVKIKREEGPAYVKKKYVKTHYFVAFNCPGCNRHDVRTYKK</sequence>
<gene>
    <name evidence="1" type="ORF">UX31_C0006G0011</name>
</gene>